<protein>
    <submittedName>
        <fullName evidence="6">Regulatory protein, TetR</fullName>
    </submittedName>
</protein>
<dbReference type="Gene3D" id="1.10.357.10">
    <property type="entry name" value="Tetracycline Repressor, domain 2"/>
    <property type="match status" value="1"/>
</dbReference>
<dbReference type="OrthoDB" id="116240at2"/>
<gene>
    <name evidence="6" type="ordered locus">swp_0368</name>
</gene>
<dbReference type="STRING" id="225849.swp_0368"/>
<accession>B8CHS6</accession>
<dbReference type="HOGENOM" id="CLU_069356_27_0_6"/>
<feature type="DNA-binding region" description="H-T-H motif" evidence="4">
    <location>
        <begin position="32"/>
        <end position="51"/>
    </location>
</feature>
<dbReference type="FunFam" id="1.10.10.60:FF:000141">
    <property type="entry name" value="TetR family transcriptional regulator"/>
    <property type="match status" value="1"/>
</dbReference>
<dbReference type="SUPFAM" id="SSF46689">
    <property type="entry name" value="Homeodomain-like"/>
    <property type="match status" value="1"/>
</dbReference>
<dbReference type="Pfam" id="PF14246">
    <property type="entry name" value="TetR_C_7"/>
    <property type="match status" value="1"/>
</dbReference>
<dbReference type="PRINTS" id="PR00455">
    <property type="entry name" value="HTHTETR"/>
</dbReference>
<dbReference type="InterPro" id="IPR039536">
    <property type="entry name" value="TetR_C_Proteobacteria"/>
</dbReference>
<dbReference type="GO" id="GO:0003700">
    <property type="term" value="F:DNA-binding transcription factor activity"/>
    <property type="evidence" value="ECO:0007669"/>
    <property type="project" value="TreeGrafter"/>
</dbReference>
<dbReference type="InterPro" id="IPR009057">
    <property type="entry name" value="Homeodomain-like_sf"/>
</dbReference>
<evidence type="ECO:0000256" key="4">
    <source>
        <dbReference type="PROSITE-ProRule" id="PRU00335"/>
    </source>
</evidence>
<dbReference type="InterPro" id="IPR023772">
    <property type="entry name" value="DNA-bd_HTH_TetR-type_CS"/>
</dbReference>
<dbReference type="AlphaFoldDB" id="B8CHS6"/>
<dbReference type="PROSITE" id="PS50977">
    <property type="entry name" value="HTH_TETR_2"/>
    <property type="match status" value="1"/>
</dbReference>
<keyword evidence="2 4" id="KW-0238">DNA-binding</keyword>
<evidence type="ECO:0000256" key="1">
    <source>
        <dbReference type="ARBA" id="ARBA00023015"/>
    </source>
</evidence>
<dbReference type="Pfam" id="PF00440">
    <property type="entry name" value="TetR_N"/>
    <property type="match status" value="1"/>
</dbReference>
<keyword evidence="3" id="KW-0804">Transcription</keyword>
<dbReference type="Proteomes" id="UP000000753">
    <property type="component" value="Chromosome"/>
</dbReference>
<evidence type="ECO:0000256" key="2">
    <source>
        <dbReference type="ARBA" id="ARBA00023125"/>
    </source>
</evidence>
<evidence type="ECO:0000313" key="6">
    <source>
        <dbReference type="EMBL" id="ACJ27202.1"/>
    </source>
</evidence>
<dbReference type="KEGG" id="swp:swp_0368"/>
<keyword evidence="7" id="KW-1185">Reference proteome</keyword>
<dbReference type="InterPro" id="IPR036271">
    <property type="entry name" value="Tet_transcr_reg_TetR-rel_C_sf"/>
</dbReference>
<dbReference type="PROSITE" id="PS01081">
    <property type="entry name" value="HTH_TETR_1"/>
    <property type="match status" value="1"/>
</dbReference>
<dbReference type="Gene3D" id="1.10.10.60">
    <property type="entry name" value="Homeodomain-like"/>
    <property type="match status" value="1"/>
</dbReference>
<dbReference type="RefSeq" id="WP_020910584.1">
    <property type="nucleotide sequence ID" value="NC_011566.1"/>
</dbReference>
<proteinExistence type="predicted"/>
<evidence type="ECO:0000256" key="3">
    <source>
        <dbReference type="ARBA" id="ARBA00023163"/>
    </source>
</evidence>
<evidence type="ECO:0000313" key="7">
    <source>
        <dbReference type="Proteomes" id="UP000000753"/>
    </source>
</evidence>
<reference evidence="6 7" key="1">
    <citation type="journal article" date="2008" name="PLoS ONE">
        <title>Environmental adaptation: genomic analysis of the piezotolerant and psychrotolerant deep-sea iron reducing bacterium Shewanella piezotolerans WP3.</title>
        <authorList>
            <person name="Wang F."/>
            <person name="Wang J."/>
            <person name="Jian H."/>
            <person name="Zhang B."/>
            <person name="Li S."/>
            <person name="Wang F."/>
            <person name="Zeng X."/>
            <person name="Gao L."/>
            <person name="Bartlett D.H."/>
            <person name="Yu J."/>
            <person name="Hu S."/>
            <person name="Xiao X."/>
        </authorList>
    </citation>
    <scope>NUCLEOTIDE SEQUENCE [LARGE SCALE GENOMIC DNA]</scope>
    <source>
        <strain evidence="7">WP3 / JCM 13877</strain>
    </source>
</reference>
<dbReference type="InterPro" id="IPR050109">
    <property type="entry name" value="HTH-type_TetR-like_transc_reg"/>
</dbReference>
<dbReference type="eggNOG" id="COG1309">
    <property type="taxonomic scope" value="Bacteria"/>
</dbReference>
<organism evidence="6 7">
    <name type="scientific">Shewanella piezotolerans (strain WP3 / JCM 13877)</name>
    <dbReference type="NCBI Taxonomy" id="225849"/>
    <lineage>
        <taxon>Bacteria</taxon>
        <taxon>Pseudomonadati</taxon>
        <taxon>Pseudomonadota</taxon>
        <taxon>Gammaproteobacteria</taxon>
        <taxon>Alteromonadales</taxon>
        <taxon>Shewanellaceae</taxon>
        <taxon>Shewanella</taxon>
    </lineage>
</organism>
<sequence length="202" mass="22267">MNKKLTRSEIKHKAVIDAAITEFRAKGFKAASMDDIAKRADVSKRTVYNHFPSKEALFGAIMQEMMSMLCALESVPYSANASLKSQLTLLANHEIALLKAEGFIATSKVIIAEAIHSPELIEEAMQQLSKQESPMANWFESAIKAGVIKASSPEMLVTQFLAVIKAFCFWPQLIQNAPFPDDAKTAEVVDTAVEMIIKQYGV</sequence>
<keyword evidence="1" id="KW-0805">Transcription regulation</keyword>
<feature type="domain" description="HTH tetR-type" evidence="5">
    <location>
        <begin position="9"/>
        <end position="69"/>
    </location>
</feature>
<dbReference type="GO" id="GO:0000976">
    <property type="term" value="F:transcription cis-regulatory region binding"/>
    <property type="evidence" value="ECO:0007669"/>
    <property type="project" value="TreeGrafter"/>
</dbReference>
<dbReference type="SUPFAM" id="SSF48498">
    <property type="entry name" value="Tetracyclin repressor-like, C-terminal domain"/>
    <property type="match status" value="1"/>
</dbReference>
<name>B8CHS6_SHEPW</name>
<evidence type="ECO:0000259" key="5">
    <source>
        <dbReference type="PROSITE" id="PS50977"/>
    </source>
</evidence>
<dbReference type="InterPro" id="IPR001647">
    <property type="entry name" value="HTH_TetR"/>
</dbReference>
<dbReference type="PANTHER" id="PTHR30055:SF224">
    <property type="entry name" value="TRANSCRIPTIONAL REGULATOR TETR FAMILY"/>
    <property type="match status" value="1"/>
</dbReference>
<dbReference type="PANTHER" id="PTHR30055">
    <property type="entry name" value="HTH-TYPE TRANSCRIPTIONAL REGULATOR RUTR"/>
    <property type="match status" value="1"/>
</dbReference>
<dbReference type="EMBL" id="CP000472">
    <property type="protein sequence ID" value="ACJ27202.1"/>
    <property type="molecule type" value="Genomic_DNA"/>
</dbReference>